<accession>A0A9P6CJS5</accession>
<name>A0A9P6CJS5_9AGAR</name>
<gene>
    <name evidence="1" type="ORF">BDZ94DRAFT_1259616</name>
</gene>
<dbReference type="Proteomes" id="UP000807353">
    <property type="component" value="Unassembled WGS sequence"/>
</dbReference>
<keyword evidence="2" id="KW-1185">Reference proteome</keyword>
<organism evidence="1 2">
    <name type="scientific">Collybia nuda</name>
    <dbReference type="NCBI Taxonomy" id="64659"/>
    <lineage>
        <taxon>Eukaryota</taxon>
        <taxon>Fungi</taxon>
        <taxon>Dikarya</taxon>
        <taxon>Basidiomycota</taxon>
        <taxon>Agaricomycotina</taxon>
        <taxon>Agaricomycetes</taxon>
        <taxon>Agaricomycetidae</taxon>
        <taxon>Agaricales</taxon>
        <taxon>Tricholomatineae</taxon>
        <taxon>Clitocybaceae</taxon>
        <taxon>Collybia</taxon>
    </lineage>
</organism>
<proteinExistence type="predicted"/>
<evidence type="ECO:0000313" key="2">
    <source>
        <dbReference type="Proteomes" id="UP000807353"/>
    </source>
</evidence>
<sequence length="168" mass="19770">MAPDTNHQSRKHAQDYYLQFVLPYYVAARKAGTHKEFLVALYRIWFDRFPINNVNEDLNDWEWGLSVQKEEAVQQKFVARKLLLNWASKRITFKAPIDIWENIFNLEADRASRRAEYYQCRKLGIHLDDPQYLDTIENEADRAPIPVEDIINAWGDAVAIDANIFENP</sequence>
<dbReference type="AlphaFoldDB" id="A0A9P6CJS5"/>
<evidence type="ECO:0000313" key="1">
    <source>
        <dbReference type="EMBL" id="KAF9463103.1"/>
    </source>
</evidence>
<reference evidence="1" key="1">
    <citation type="submission" date="2020-11" db="EMBL/GenBank/DDBJ databases">
        <authorList>
            <consortium name="DOE Joint Genome Institute"/>
            <person name="Ahrendt S."/>
            <person name="Riley R."/>
            <person name="Andreopoulos W."/>
            <person name="Labutti K."/>
            <person name="Pangilinan J."/>
            <person name="Ruiz-Duenas F.J."/>
            <person name="Barrasa J.M."/>
            <person name="Sanchez-Garcia M."/>
            <person name="Camarero S."/>
            <person name="Miyauchi S."/>
            <person name="Serrano A."/>
            <person name="Linde D."/>
            <person name="Babiker R."/>
            <person name="Drula E."/>
            <person name="Ayuso-Fernandez I."/>
            <person name="Pacheco R."/>
            <person name="Padilla G."/>
            <person name="Ferreira P."/>
            <person name="Barriuso J."/>
            <person name="Kellner H."/>
            <person name="Castanera R."/>
            <person name="Alfaro M."/>
            <person name="Ramirez L."/>
            <person name="Pisabarro A.G."/>
            <person name="Kuo A."/>
            <person name="Tritt A."/>
            <person name="Lipzen A."/>
            <person name="He G."/>
            <person name="Yan M."/>
            <person name="Ng V."/>
            <person name="Cullen D."/>
            <person name="Martin F."/>
            <person name="Rosso M.-N."/>
            <person name="Henrissat B."/>
            <person name="Hibbett D."/>
            <person name="Martinez A.T."/>
            <person name="Grigoriev I.V."/>
        </authorList>
    </citation>
    <scope>NUCLEOTIDE SEQUENCE</scope>
    <source>
        <strain evidence="1">CBS 247.69</strain>
    </source>
</reference>
<protein>
    <submittedName>
        <fullName evidence="1">Uncharacterized protein</fullName>
    </submittedName>
</protein>
<comment type="caution">
    <text evidence="1">The sequence shown here is derived from an EMBL/GenBank/DDBJ whole genome shotgun (WGS) entry which is preliminary data.</text>
</comment>
<dbReference type="EMBL" id="MU150265">
    <property type="protein sequence ID" value="KAF9463103.1"/>
    <property type="molecule type" value="Genomic_DNA"/>
</dbReference>